<dbReference type="RefSeq" id="WP_378281583.1">
    <property type="nucleotide sequence ID" value="NZ_JBHSON010000011.1"/>
</dbReference>
<feature type="transmembrane region" description="Helical" evidence="2">
    <location>
        <begin position="145"/>
        <end position="166"/>
    </location>
</feature>
<protein>
    <submittedName>
        <fullName evidence="3">Uncharacterized protein</fullName>
    </submittedName>
</protein>
<evidence type="ECO:0000313" key="3">
    <source>
        <dbReference type="EMBL" id="MFC5745963.1"/>
    </source>
</evidence>
<proteinExistence type="predicted"/>
<reference evidence="4" key="1">
    <citation type="journal article" date="2019" name="Int. J. Syst. Evol. Microbiol.">
        <title>The Global Catalogue of Microorganisms (GCM) 10K type strain sequencing project: providing services to taxonomists for standard genome sequencing and annotation.</title>
        <authorList>
            <consortium name="The Broad Institute Genomics Platform"/>
            <consortium name="The Broad Institute Genome Sequencing Center for Infectious Disease"/>
            <person name="Wu L."/>
            <person name="Ma J."/>
        </authorList>
    </citation>
    <scope>NUCLEOTIDE SEQUENCE [LARGE SCALE GENOMIC DNA]</scope>
    <source>
        <strain evidence="4">KCTC 42087</strain>
    </source>
</reference>
<evidence type="ECO:0000256" key="2">
    <source>
        <dbReference type="SAM" id="Phobius"/>
    </source>
</evidence>
<dbReference type="EMBL" id="JBHSON010000011">
    <property type="protein sequence ID" value="MFC5745963.1"/>
    <property type="molecule type" value="Genomic_DNA"/>
</dbReference>
<sequence length="167" mass="19213">MVATPGNEEPPLQRRGEPGRRRRRRRESALVWWALFGAWAALSWWLWSWRMALLGLLGWCLYQLMLVPTLCRVRTRQGFSCRERARGRLFACRDEHQQVKNDALWRLVGMRNRFRRKAAPDPNRETGQVLVSPAVRGRLAQVDRLLILLAAAGTLVTVAGMVYGYAA</sequence>
<evidence type="ECO:0000256" key="1">
    <source>
        <dbReference type="SAM" id="MobiDB-lite"/>
    </source>
</evidence>
<keyword evidence="2" id="KW-0812">Transmembrane</keyword>
<keyword evidence="2" id="KW-0472">Membrane</keyword>
<dbReference type="Proteomes" id="UP001596074">
    <property type="component" value="Unassembled WGS sequence"/>
</dbReference>
<keyword evidence="4" id="KW-1185">Reference proteome</keyword>
<evidence type="ECO:0000313" key="4">
    <source>
        <dbReference type="Proteomes" id="UP001596074"/>
    </source>
</evidence>
<accession>A0ABW0ZTZ4</accession>
<name>A0ABW0ZTZ4_9ACTN</name>
<gene>
    <name evidence="3" type="ORF">ACFPZN_10120</name>
</gene>
<feature type="region of interest" description="Disordered" evidence="1">
    <location>
        <begin position="1"/>
        <end position="20"/>
    </location>
</feature>
<feature type="transmembrane region" description="Helical" evidence="2">
    <location>
        <begin position="53"/>
        <end position="73"/>
    </location>
</feature>
<comment type="caution">
    <text evidence="3">The sequence shown here is derived from an EMBL/GenBank/DDBJ whole genome shotgun (WGS) entry which is preliminary data.</text>
</comment>
<keyword evidence="2" id="KW-1133">Transmembrane helix</keyword>
<feature type="transmembrane region" description="Helical" evidence="2">
    <location>
        <begin position="30"/>
        <end position="47"/>
    </location>
</feature>
<organism evidence="3 4">
    <name type="scientific">Actinomadura rugatobispora</name>
    <dbReference type="NCBI Taxonomy" id="1994"/>
    <lineage>
        <taxon>Bacteria</taxon>
        <taxon>Bacillati</taxon>
        <taxon>Actinomycetota</taxon>
        <taxon>Actinomycetes</taxon>
        <taxon>Streptosporangiales</taxon>
        <taxon>Thermomonosporaceae</taxon>
        <taxon>Actinomadura</taxon>
    </lineage>
</organism>